<dbReference type="GO" id="GO:0006412">
    <property type="term" value="P:translation"/>
    <property type="evidence" value="ECO:0007669"/>
    <property type="project" value="UniProtKB-UniRule"/>
</dbReference>
<comment type="function">
    <text evidence="7">With S5 and S12 plays an important role in translational accuracy.</text>
</comment>
<evidence type="ECO:0000256" key="9">
    <source>
        <dbReference type="SAM" id="MobiDB-lite"/>
    </source>
</evidence>
<keyword evidence="3 7" id="KW-0694">RNA-binding</keyword>
<feature type="domain" description="Small ribosomal subunit protein uS4 N-terminal" evidence="11">
    <location>
        <begin position="21"/>
        <end position="119"/>
    </location>
</feature>
<feature type="domain" description="RNA-binding S4" evidence="10">
    <location>
        <begin position="120"/>
        <end position="183"/>
    </location>
</feature>
<comment type="caution">
    <text evidence="12">The sequence shown here is derived from an EMBL/GenBank/DDBJ whole genome shotgun (WGS) entry which is preliminary data.</text>
</comment>
<evidence type="ECO:0000256" key="2">
    <source>
        <dbReference type="ARBA" id="ARBA00022730"/>
    </source>
</evidence>
<evidence type="ECO:0000256" key="8">
    <source>
        <dbReference type="RuleBase" id="RU003699"/>
    </source>
</evidence>
<dbReference type="InterPro" id="IPR018079">
    <property type="entry name" value="Ribosomal_uS4_CS"/>
</dbReference>
<dbReference type="Pfam" id="PF00163">
    <property type="entry name" value="Ribosomal_S4"/>
    <property type="match status" value="1"/>
</dbReference>
<dbReference type="InterPro" id="IPR036986">
    <property type="entry name" value="S4_RNA-bd_sf"/>
</dbReference>
<dbReference type="Pfam" id="PF01479">
    <property type="entry name" value="S4"/>
    <property type="match status" value="1"/>
</dbReference>
<evidence type="ECO:0000313" key="13">
    <source>
        <dbReference type="Proteomes" id="UP000237258"/>
    </source>
</evidence>
<evidence type="ECO:0000256" key="6">
    <source>
        <dbReference type="ARBA" id="ARBA00035254"/>
    </source>
</evidence>
<comment type="similarity">
    <text evidence="1 7 8">Belongs to the universal ribosomal protein uS4 family.</text>
</comment>
<dbReference type="SUPFAM" id="SSF55174">
    <property type="entry name" value="Alpha-L RNA-binding motif"/>
    <property type="match status" value="1"/>
</dbReference>
<evidence type="ECO:0000259" key="11">
    <source>
        <dbReference type="SMART" id="SM01390"/>
    </source>
</evidence>
<protein>
    <recommendedName>
        <fullName evidence="6 7">Small ribosomal subunit protein uS4</fullName>
    </recommendedName>
</protein>
<dbReference type="PROSITE" id="PS00632">
    <property type="entry name" value="RIBOSOMAL_S4"/>
    <property type="match status" value="1"/>
</dbReference>
<dbReference type="CDD" id="cd00165">
    <property type="entry name" value="S4"/>
    <property type="match status" value="1"/>
</dbReference>
<dbReference type="InterPro" id="IPR022801">
    <property type="entry name" value="Ribosomal_uS4"/>
</dbReference>
<accession>A0A2G9YZU8</accession>
<evidence type="ECO:0000259" key="10">
    <source>
        <dbReference type="SMART" id="SM00363"/>
    </source>
</evidence>
<name>A0A2G9YZU8_9BACT</name>
<dbReference type="GO" id="GO:0003735">
    <property type="term" value="F:structural constituent of ribosome"/>
    <property type="evidence" value="ECO:0007669"/>
    <property type="project" value="InterPro"/>
</dbReference>
<dbReference type="InterPro" id="IPR002942">
    <property type="entry name" value="S4_RNA-bd"/>
</dbReference>
<dbReference type="SMART" id="SM01390">
    <property type="entry name" value="Ribosomal_S4"/>
    <property type="match status" value="1"/>
</dbReference>
<dbReference type="AlphaFoldDB" id="A0A2G9YZU8"/>
<evidence type="ECO:0000256" key="4">
    <source>
        <dbReference type="ARBA" id="ARBA00022980"/>
    </source>
</evidence>
<evidence type="ECO:0000256" key="7">
    <source>
        <dbReference type="HAMAP-Rule" id="MF_01306"/>
    </source>
</evidence>
<dbReference type="PROSITE" id="PS50889">
    <property type="entry name" value="S4"/>
    <property type="match status" value="1"/>
</dbReference>
<evidence type="ECO:0000256" key="5">
    <source>
        <dbReference type="ARBA" id="ARBA00023274"/>
    </source>
</evidence>
<evidence type="ECO:0000256" key="3">
    <source>
        <dbReference type="ARBA" id="ARBA00022884"/>
    </source>
</evidence>
<keyword evidence="4 7" id="KW-0689">Ribosomal protein</keyword>
<gene>
    <name evidence="7" type="primary">rpsD</name>
    <name evidence="12" type="ORF">COX33_00130</name>
</gene>
<dbReference type="GO" id="GO:0019843">
    <property type="term" value="F:rRNA binding"/>
    <property type="evidence" value="ECO:0007669"/>
    <property type="project" value="UniProtKB-UniRule"/>
</dbReference>
<comment type="function">
    <text evidence="7">One of the primary rRNA binding proteins, it binds directly to 16S rRNA where it nucleates assembly of the body of the 30S subunit.</text>
</comment>
<dbReference type="Gene3D" id="1.10.1050.10">
    <property type="entry name" value="Ribosomal Protein S4 Delta 41, Chain A, domain 1"/>
    <property type="match status" value="1"/>
</dbReference>
<organism evidence="12 13">
    <name type="scientific">Candidatus Nealsonbacteria bacterium CG23_combo_of_CG06-09_8_20_14_all_36_125</name>
    <dbReference type="NCBI Taxonomy" id="1974719"/>
    <lineage>
        <taxon>Bacteria</taxon>
        <taxon>Candidatus Nealsoniibacteriota</taxon>
    </lineage>
</organism>
<dbReference type="Gene3D" id="3.10.290.10">
    <property type="entry name" value="RNA-binding S4 domain"/>
    <property type="match status" value="1"/>
</dbReference>
<comment type="subunit">
    <text evidence="7">Part of the 30S ribosomal subunit. Contacts protein S5. The interaction surface between S4 and S5 is involved in control of translational fidelity.</text>
</comment>
<dbReference type="EMBL" id="PCRR01000004">
    <property type="protein sequence ID" value="PIP24766.1"/>
    <property type="molecule type" value="Genomic_DNA"/>
</dbReference>
<dbReference type="HAMAP" id="MF_01306_B">
    <property type="entry name" value="Ribosomal_uS4_B"/>
    <property type="match status" value="1"/>
</dbReference>
<dbReference type="NCBIfam" id="TIGR01017">
    <property type="entry name" value="rpsD_bact"/>
    <property type="match status" value="1"/>
</dbReference>
<dbReference type="NCBIfam" id="NF003717">
    <property type="entry name" value="PRK05327.1"/>
    <property type="match status" value="1"/>
</dbReference>
<dbReference type="InterPro" id="IPR001912">
    <property type="entry name" value="Ribosomal_uS4_N"/>
</dbReference>
<keyword evidence="2 7" id="KW-0699">rRNA-binding</keyword>
<proteinExistence type="inferred from homology"/>
<dbReference type="FunFam" id="3.10.290.10:FF:000001">
    <property type="entry name" value="30S ribosomal protein S4"/>
    <property type="match status" value="1"/>
</dbReference>
<dbReference type="PANTHER" id="PTHR11831">
    <property type="entry name" value="30S 40S RIBOSOMAL PROTEIN"/>
    <property type="match status" value="1"/>
</dbReference>
<feature type="region of interest" description="Disordered" evidence="9">
    <location>
        <begin position="55"/>
        <end position="75"/>
    </location>
</feature>
<sequence length="230" mass="26392">MSTSKSETCLIKSVLISVFHEVKKAKCKICRRLGAKLFLRGERCLSPKCPMLKKAYPPGQKRKRRPIPLSEYGKESREKQKLKSWYNLKERQFKNYVKKVLAMKGKVEDASEFLVNLLETRLDNVVFRLGLANSRAQAKQLVSHAFVLINGKSIDTPSYQVKKGDIISLKSQKMKKANFQNLKNMLKKYKTPGWLELNVEKLEGKVIGEPTLEESAPPVEIPAIFEFYSR</sequence>
<dbReference type="SMART" id="SM00363">
    <property type="entry name" value="S4"/>
    <property type="match status" value="1"/>
</dbReference>
<dbReference type="Proteomes" id="UP000237258">
    <property type="component" value="Unassembled WGS sequence"/>
</dbReference>
<keyword evidence="5 7" id="KW-0687">Ribonucleoprotein</keyword>
<dbReference type="GO" id="GO:0042274">
    <property type="term" value="P:ribosomal small subunit biogenesis"/>
    <property type="evidence" value="ECO:0007669"/>
    <property type="project" value="TreeGrafter"/>
</dbReference>
<dbReference type="PANTHER" id="PTHR11831:SF4">
    <property type="entry name" value="SMALL RIBOSOMAL SUBUNIT PROTEIN US4M"/>
    <property type="match status" value="1"/>
</dbReference>
<dbReference type="GO" id="GO:0015935">
    <property type="term" value="C:small ribosomal subunit"/>
    <property type="evidence" value="ECO:0007669"/>
    <property type="project" value="InterPro"/>
</dbReference>
<evidence type="ECO:0000313" key="12">
    <source>
        <dbReference type="EMBL" id="PIP24766.1"/>
    </source>
</evidence>
<reference evidence="12 13" key="1">
    <citation type="submission" date="2017-09" db="EMBL/GenBank/DDBJ databases">
        <title>Depth-based differentiation of microbial function through sediment-hosted aquifers and enrichment of novel symbionts in the deep terrestrial subsurface.</title>
        <authorList>
            <person name="Probst A.J."/>
            <person name="Ladd B."/>
            <person name="Jarett J.K."/>
            <person name="Geller-Mcgrath D.E."/>
            <person name="Sieber C.M."/>
            <person name="Emerson J.B."/>
            <person name="Anantharaman K."/>
            <person name="Thomas B.C."/>
            <person name="Malmstrom R."/>
            <person name="Stieglmeier M."/>
            <person name="Klingl A."/>
            <person name="Woyke T."/>
            <person name="Ryan C.M."/>
            <person name="Banfield J.F."/>
        </authorList>
    </citation>
    <scope>NUCLEOTIDE SEQUENCE [LARGE SCALE GENOMIC DNA]</scope>
    <source>
        <strain evidence="12">CG23_combo_of_CG06-09_8_20_14_all_36_125</strain>
    </source>
</reference>
<evidence type="ECO:0000256" key="1">
    <source>
        <dbReference type="ARBA" id="ARBA00007465"/>
    </source>
</evidence>
<dbReference type="InterPro" id="IPR005709">
    <property type="entry name" value="Ribosomal_uS4_bac-type"/>
</dbReference>